<reference evidence="1" key="1">
    <citation type="submission" date="2018-05" db="EMBL/GenBank/DDBJ databases">
        <title>Genome sequence and analysis of Cyclophragma undans nucleopolyhedrovirus: a distinct group I alphabaculovirus.</title>
        <authorList>
            <person name="Zhu Z."/>
            <person name="Yin F."/>
            <person name="Liu X."/>
            <person name="Hou D."/>
            <person name="Wang J."/>
            <person name="Zhang L."/>
            <person name="Arif B."/>
            <person name="Wang H."/>
            <person name="Deng F."/>
            <person name="Hu Z."/>
        </authorList>
    </citation>
    <scope>NUCLEOTIDE SEQUENCE [LARGE SCALE GENOMIC DNA]</scope>
    <source>
        <strain evidence="1">Whiov</strain>
    </source>
</reference>
<protein>
    <submittedName>
        <fullName evidence="1">Cyun134</fullName>
    </submittedName>
</protein>
<dbReference type="GeneID" id="65101954"/>
<organism evidence="1 2">
    <name type="scientific">Cyclophragma undans nucleopolyhedrovirus</name>
    <dbReference type="NCBI Taxonomy" id="1906244"/>
    <lineage>
        <taxon>Viruses</taxon>
        <taxon>Viruses incertae sedis</taxon>
        <taxon>Naldaviricetes</taxon>
        <taxon>Lefavirales</taxon>
        <taxon>Baculoviridae</taxon>
        <taxon>Alphabaculovirus</taxon>
        <taxon>Alphabaculovirus cycundantis</taxon>
    </lineage>
</organism>
<dbReference type="RefSeq" id="YP_010086736.1">
    <property type="nucleotide sequence ID" value="NC_055467.1"/>
</dbReference>
<keyword evidence="2" id="KW-1185">Reference proteome</keyword>
<dbReference type="EMBL" id="KT957089">
    <property type="protein sequence ID" value="AOT85592.1"/>
    <property type="molecule type" value="Genomic_DNA"/>
</dbReference>
<evidence type="ECO:0000313" key="2">
    <source>
        <dbReference type="Proteomes" id="UP000502721"/>
    </source>
</evidence>
<proteinExistence type="predicted"/>
<name>A0A288QZP9_9ABAC</name>
<evidence type="ECO:0000313" key="1">
    <source>
        <dbReference type="EMBL" id="AOT85592.1"/>
    </source>
</evidence>
<dbReference type="Pfam" id="PF06856">
    <property type="entry name" value="AcMNPV_Orf17"/>
    <property type="match status" value="1"/>
</dbReference>
<dbReference type="InterPro" id="IPR009661">
    <property type="entry name" value="AcMNPV_Da18"/>
</dbReference>
<sequence>MIMMNLKVILTPINLQGQEEAEQRFAATLTPKNVDTEICYSVKCRSPFAKFKTVVVIDWFDDDNNAVAAVQATFCDRRHALSIVNKDNCKNLTFDGFVKADDEGTTVPHIIGPLFSLQKTNDSRRRRRVVEVVEGIQRKQTELKVFINQANNIGNKWGMLKELLFNYRVQNESVLLNDIANFIKCNDNTKINDDDDDDDDDDDINSVVRYNTTKWVPELNYVTGRRLLNVLFIFKFK</sequence>
<dbReference type="KEGG" id="vg:65101954"/>
<accession>A0A288QZP9</accession>
<dbReference type="Proteomes" id="UP000502721">
    <property type="component" value="Segment"/>
</dbReference>